<dbReference type="Pfam" id="PF13355">
    <property type="entry name" value="ARC6-like_IMS"/>
    <property type="match status" value="1"/>
</dbReference>
<evidence type="ECO:0000313" key="6">
    <source>
        <dbReference type="EMBL" id="KAK9819420.1"/>
    </source>
</evidence>
<dbReference type="InterPro" id="IPR044685">
    <property type="entry name" value="CPD1-like"/>
</dbReference>
<evidence type="ECO:0000313" key="7">
    <source>
        <dbReference type="Proteomes" id="UP001438707"/>
    </source>
</evidence>
<protein>
    <recommendedName>
        <fullName evidence="8">ARC6 IMS domain-containing protein</fullName>
    </recommendedName>
</protein>
<feature type="compositionally biased region" description="Low complexity" evidence="1">
    <location>
        <begin position="508"/>
        <end position="519"/>
    </location>
</feature>
<dbReference type="PANTHER" id="PTHR33925">
    <property type="entry name" value="PLASTID DIVISION PROTEIN CDP1, CHLOROPLASTIC-RELATED"/>
    <property type="match status" value="1"/>
</dbReference>
<feature type="transmembrane region" description="Helical" evidence="2">
    <location>
        <begin position="687"/>
        <end position="706"/>
    </location>
</feature>
<dbReference type="AlphaFoldDB" id="A0AAW1QDE7"/>
<dbReference type="Pfam" id="PF23468">
    <property type="entry name" value="ARC6"/>
    <property type="match status" value="1"/>
</dbReference>
<evidence type="ECO:0000256" key="2">
    <source>
        <dbReference type="SAM" id="Phobius"/>
    </source>
</evidence>
<reference evidence="6 7" key="1">
    <citation type="journal article" date="2024" name="Nat. Commun.">
        <title>Phylogenomics reveals the evolutionary origins of lichenization in chlorophyte algae.</title>
        <authorList>
            <person name="Puginier C."/>
            <person name="Libourel C."/>
            <person name="Otte J."/>
            <person name="Skaloud P."/>
            <person name="Haon M."/>
            <person name="Grisel S."/>
            <person name="Petersen M."/>
            <person name="Berrin J.G."/>
            <person name="Delaux P.M."/>
            <person name="Dal Grande F."/>
            <person name="Keller J."/>
        </authorList>
    </citation>
    <scope>NUCLEOTIDE SEQUENCE [LARGE SCALE GENOMIC DNA]</scope>
    <source>
        <strain evidence="6 7">SAG 2145</strain>
    </source>
</reference>
<evidence type="ECO:0008006" key="8">
    <source>
        <dbReference type="Google" id="ProtNLM"/>
    </source>
</evidence>
<feature type="region of interest" description="Disordered" evidence="1">
    <location>
        <begin position="502"/>
        <end position="588"/>
    </location>
</feature>
<dbReference type="PANTHER" id="PTHR33925:SF1">
    <property type="entry name" value="PROTEIN ACCUMULATION AND REPLICATION OF CHLOROPLASTS 6, CHLOROPLASTIC"/>
    <property type="match status" value="1"/>
</dbReference>
<evidence type="ECO:0000259" key="3">
    <source>
        <dbReference type="Pfam" id="PF13355"/>
    </source>
</evidence>
<feature type="region of interest" description="Disordered" evidence="1">
    <location>
        <begin position="1"/>
        <end position="31"/>
    </location>
</feature>
<organism evidence="6 7">
    <name type="scientific">Apatococcus lobatus</name>
    <dbReference type="NCBI Taxonomy" id="904363"/>
    <lineage>
        <taxon>Eukaryota</taxon>
        <taxon>Viridiplantae</taxon>
        <taxon>Chlorophyta</taxon>
        <taxon>core chlorophytes</taxon>
        <taxon>Trebouxiophyceae</taxon>
        <taxon>Chlorellales</taxon>
        <taxon>Chlorellaceae</taxon>
        <taxon>Apatococcus</taxon>
    </lineage>
</organism>
<feature type="domain" description="Plastid division protein CDP1-like 2nd alpha solenoid" evidence="4">
    <location>
        <begin position="302"/>
        <end position="471"/>
    </location>
</feature>
<dbReference type="EMBL" id="JALJOS010000047">
    <property type="protein sequence ID" value="KAK9819420.1"/>
    <property type="molecule type" value="Genomic_DNA"/>
</dbReference>
<evidence type="ECO:0000256" key="1">
    <source>
        <dbReference type="SAM" id="MobiDB-lite"/>
    </source>
</evidence>
<evidence type="ECO:0000259" key="4">
    <source>
        <dbReference type="Pfam" id="PF23468"/>
    </source>
</evidence>
<keyword evidence="2" id="KW-0472">Membrane</keyword>
<name>A0AAW1QDE7_9CHLO</name>
<proteinExistence type="predicted"/>
<accession>A0AAW1QDE7</accession>
<feature type="region of interest" description="Disordered" evidence="1">
    <location>
        <begin position="600"/>
        <end position="638"/>
    </location>
</feature>
<keyword evidence="2" id="KW-0812">Transmembrane</keyword>
<feature type="domain" description="Plastid division protein CDP1-like IMS" evidence="3">
    <location>
        <begin position="743"/>
        <end position="853"/>
    </location>
</feature>
<keyword evidence="2" id="KW-1133">Transmembrane helix</keyword>
<evidence type="ECO:0000259" key="5">
    <source>
        <dbReference type="Pfam" id="PF25515"/>
    </source>
</evidence>
<comment type="caution">
    <text evidence="6">The sequence shown here is derived from an EMBL/GenBank/DDBJ whole genome shotgun (WGS) entry which is preliminary data.</text>
</comment>
<feature type="compositionally biased region" description="Basic and acidic residues" evidence="1">
    <location>
        <begin position="618"/>
        <end position="632"/>
    </location>
</feature>
<keyword evidence="7" id="KW-1185">Reference proteome</keyword>
<feature type="compositionally biased region" description="Polar residues" evidence="1">
    <location>
        <begin position="523"/>
        <end position="560"/>
    </location>
</feature>
<dbReference type="Proteomes" id="UP001438707">
    <property type="component" value="Unassembled WGS sequence"/>
</dbReference>
<feature type="domain" description="Plastid division protein CDP1-like 1st alpha solenoid" evidence="5">
    <location>
        <begin position="157"/>
        <end position="287"/>
    </location>
</feature>
<dbReference type="InterPro" id="IPR058032">
    <property type="entry name" value="CDP1-like_a_solenoid_1"/>
</dbReference>
<dbReference type="InterPro" id="IPR057137">
    <property type="entry name" value="CDP1-like_a_solenoid_2"/>
</dbReference>
<dbReference type="Pfam" id="PF25515">
    <property type="entry name" value="Arm_PDR"/>
    <property type="match status" value="1"/>
</dbReference>
<gene>
    <name evidence="6" type="ORF">WJX74_001777</name>
</gene>
<sequence length="860" mass="91077">MLPTAGAKGLASSSLPALHNQSRRHNKLSAAQTQFLSPSSAAGLEVHLQRTANLALTARDVRPSAKRTQVNFVKASDELHLPFDIYKVLQVSSVASRDSCSKALDHLLRNPPPGFSHQALYSRAALLQRSADILLDATARRLYDQGVLQGDPKTAFASSEVAGALMLLQECGQWEPVVRQGTNFLESVGPQEGQAGDVAVAVAQAWCDAAAVVLEGEAAGSAAQACDHLQAALAVLQAHSASPQLQRDIHAAIGEMAPNLVKQQLGLPLGEPGRARGLATLKQLVAQAAPGWTDLLDACRPHLSSSEVVDLAEATGSGSSRQVVPAFEVALALLVSGCQRFEPQLVQEAFKRMQEAAPEGQGDVAVPFAVCCLLLGDSPAAESILGFGASPAGMPVDPAVQAFIKDNCTDEADLLPGLCLLAEQWLGDVAFDSFCDIRGSSLSLAVWFDNPKVASHLRGTGDTPGASLGKAFNAASSRVAAAAGTTASFVTHAARAAKQLLPRFPDKQQQPSPSPMTSPHEPVQQSMQAQPSHTPAASPKSNSRPVSAQRTSPLVSQSPVAPNAEKLSPKDLSERPSTQGPVNDSDERVSMVTASMVIEPPAAQIDSAGPPRTAASAEARRETAGNEASEPKPRRRIRQQMVKPGTTFAVSSVDGGVVDGIISFKEEREMWTGTSTQSPIRRLVRRLFGWAIILAAAVLGALAMGFRPPTRITSPPGPAALGTSATYHSQEPAGTAALNVEEAQQLLQQWQAIKAQALGPKHDTTCLHGILEGSMLERWTAHVADSVDNNQNVNYGRMEFQIDAVEMHQDTARVLATFQEEATVQVQGRPADSIQSTYSMEYHLVRHPSGWKLFNSATTS</sequence>
<dbReference type="InterPro" id="IPR025344">
    <property type="entry name" value="CDP1-like_IMS"/>
</dbReference>